<dbReference type="AlphaFoldDB" id="A0AAP0KF30"/>
<accession>A0AAP0KF30</accession>
<gene>
    <name evidence="1" type="ORF">Syun_009735</name>
</gene>
<sequence>MAFNGGLNSKIYVLRLLHEQSIASSSFVEVTPPCPLLLCLAGDRSVRQRAIALLLRLVHRAAVIPPHRRHCSSPASLLLVGVLRATARRLPHSRTNSWFVAAAGRPPCRIIRRRDFRQHATALLLHIVQPVTAAVASPRRHHCWGRAATETLPLLAGVLRAAARRLPHSRATSRFAATAGRLRRHVIRRRNCSPGRTPVSLEPRSSEPQHRLRRSWPVSPLLATVSAVFLPLSSFPPCNLEERIQWCFGHRAIVNNEEGLGGLLEVGEVLFVDTARDCFTGETRIGWLLVSRTRKIRRAGSSIVGLSSSVEMAEALAMLRALEALNSDDTEHEYLDPLIYDIKSLAKIWDPYNYHFVPRDSNVIAHSLARIALIEHIIVHLVIANKVPQLALRTRERVKLKSLAVISLYVVRL</sequence>
<keyword evidence="2" id="KW-1185">Reference proteome</keyword>
<proteinExistence type="predicted"/>
<name>A0AAP0KF30_9MAGN</name>
<reference evidence="1 2" key="1">
    <citation type="submission" date="2024-01" db="EMBL/GenBank/DDBJ databases">
        <title>Genome assemblies of Stephania.</title>
        <authorList>
            <person name="Yang L."/>
        </authorList>
    </citation>
    <scope>NUCLEOTIDE SEQUENCE [LARGE SCALE GENOMIC DNA]</scope>
    <source>
        <strain evidence="1">YNDBR</strain>
        <tissue evidence="1">Leaf</tissue>
    </source>
</reference>
<organism evidence="1 2">
    <name type="scientific">Stephania yunnanensis</name>
    <dbReference type="NCBI Taxonomy" id="152371"/>
    <lineage>
        <taxon>Eukaryota</taxon>
        <taxon>Viridiplantae</taxon>
        <taxon>Streptophyta</taxon>
        <taxon>Embryophyta</taxon>
        <taxon>Tracheophyta</taxon>
        <taxon>Spermatophyta</taxon>
        <taxon>Magnoliopsida</taxon>
        <taxon>Ranunculales</taxon>
        <taxon>Menispermaceae</taxon>
        <taxon>Menispermoideae</taxon>
        <taxon>Cissampelideae</taxon>
        <taxon>Stephania</taxon>
    </lineage>
</organism>
<evidence type="ECO:0000313" key="1">
    <source>
        <dbReference type="EMBL" id="KAK9151426.1"/>
    </source>
</evidence>
<dbReference type="Proteomes" id="UP001420932">
    <property type="component" value="Unassembled WGS sequence"/>
</dbReference>
<evidence type="ECO:0000313" key="2">
    <source>
        <dbReference type="Proteomes" id="UP001420932"/>
    </source>
</evidence>
<comment type="caution">
    <text evidence="1">The sequence shown here is derived from an EMBL/GenBank/DDBJ whole genome shotgun (WGS) entry which is preliminary data.</text>
</comment>
<protein>
    <submittedName>
        <fullName evidence="1">Uncharacterized protein</fullName>
    </submittedName>
</protein>
<dbReference type="EMBL" id="JBBNAF010000004">
    <property type="protein sequence ID" value="KAK9151426.1"/>
    <property type="molecule type" value="Genomic_DNA"/>
</dbReference>